<feature type="domain" description="TonB-dependent receptor plug" evidence="9">
    <location>
        <begin position="59"/>
        <end position="166"/>
    </location>
</feature>
<evidence type="ECO:0000259" key="9">
    <source>
        <dbReference type="Pfam" id="PF07715"/>
    </source>
</evidence>
<dbReference type="SUPFAM" id="SSF56935">
    <property type="entry name" value="Porins"/>
    <property type="match status" value="1"/>
</dbReference>
<sequence length="687" mass="78043">MRDKKNPAMNSTWRIALGLLTLAQVSAAHAQEADYLTEEDVFLDVPVASGASRFPQALNKAPVSVIIIDREMIKAAGVLEVPDLFRLLPGFQVYSAAYNHPVFNYHTLPDGFPSRMEVRIDGRSVYEPFTNTVFWIVQGLEVEDIDYIEVVRGSNVSAYGANAINGSINIVTRSPVAAPGLTLRGAAGSNDTENLSIGYSGTHEAVSYRISGRHRQNSGFGSFEGQDLDDDSEAWSVTGNLLWTPSLRDKVSVQLGYSDSDFTFDQGNSNVELDELFPWDIQYSYQHVDWQHQINHQHSLRVALTHSRNEINAIEREALLSELIGLPPGLIWPGLDDFELVLGIDDGYSERYDLELSHTGESGERLKFDWGASARRDRAKSQLHFSTESSVSENYYRLFGNAEYDALDWLTLNAGASLSYNDTVKDHNSWRLSANFHVNANNTLRFALSRATRAPTLLTANYFRTINNGGVVYDLDLISDEDIAEEERKGAELGYFGYFFGGKLTTDLKLFYEDNEHLIDVQTDRDYRGPLSVDNEVAFMTNSLQSEDYGFEAYVNWRPDQAWLITAQYTWMDIDAEHARRINPDRISDRSDAVAENMASMMVNRAFGHGFHGAFTWYYQSEINWKSGPPVEDYDRLDVNLRKEFQFERFSGRVEFIAQNIFGDDYADYRPFHEFDSRYYIRLVTEF</sequence>
<keyword evidence="5 7" id="KW-0472">Membrane</keyword>
<proteinExistence type="inferred from homology"/>
<evidence type="ECO:0000256" key="2">
    <source>
        <dbReference type="ARBA" id="ARBA00022448"/>
    </source>
</evidence>
<dbReference type="Gene3D" id="2.40.170.20">
    <property type="entry name" value="TonB-dependent receptor, beta-barrel domain"/>
    <property type="match status" value="1"/>
</dbReference>
<dbReference type="EMBL" id="VTUX01000002">
    <property type="protein sequence ID" value="KAA1193086.1"/>
    <property type="molecule type" value="Genomic_DNA"/>
</dbReference>
<dbReference type="PANTHER" id="PTHR30069:SF27">
    <property type="entry name" value="BLL4766 PROTEIN"/>
    <property type="match status" value="1"/>
</dbReference>
<keyword evidence="10" id="KW-0675">Receptor</keyword>
<evidence type="ECO:0000256" key="3">
    <source>
        <dbReference type="ARBA" id="ARBA00022452"/>
    </source>
</evidence>
<evidence type="ECO:0000313" key="11">
    <source>
        <dbReference type="Proteomes" id="UP000323708"/>
    </source>
</evidence>
<keyword evidence="11" id="KW-1185">Reference proteome</keyword>
<dbReference type="Proteomes" id="UP000323708">
    <property type="component" value="Unassembled WGS sequence"/>
</dbReference>
<dbReference type="InterPro" id="IPR012910">
    <property type="entry name" value="Plug_dom"/>
</dbReference>
<evidence type="ECO:0000256" key="4">
    <source>
        <dbReference type="ARBA" id="ARBA00022692"/>
    </source>
</evidence>
<evidence type="ECO:0000256" key="5">
    <source>
        <dbReference type="ARBA" id="ARBA00023136"/>
    </source>
</evidence>
<feature type="signal peptide" evidence="8">
    <location>
        <begin position="1"/>
        <end position="30"/>
    </location>
</feature>
<dbReference type="AlphaFoldDB" id="A0A5B0X1D1"/>
<accession>A0A5B0X1D1</accession>
<dbReference type="RefSeq" id="WP_149610194.1">
    <property type="nucleotide sequence ID" value="NZ_VTUX01000002.1"/>
</dbReference>
<dbReference type="GO" id="GO:0044718">
    <property type="term" value="P:siderophore transmembrane transport"/>
    <property type="evidence" value="ECO:0007669"/>
    <property type="project" value="TreeGrafter"/>
</dbReference>
<keyword evidence="6 7" id="KW-0998">Cell outer membrane</keyword>
<evidence type="ECO:0000256" key="6">
    <source>
        <dbReference type="ARBA" id="ARBA00023237"/>
    </source>
</evidence>
<protein>
    <submittedName>
        <fullName evidence="10">TonB-dependent receptor plug domain-containing protein</fullName>
    </submittedName>
</protein>
<dbReference type="Gene3D" id="2.170.130.10">
    <property type="entry name" value="TonB-dependent receptor, plug domain"/>
    <property type="match status" value="1"/>
</dbReference>
<gene>
    <name evidence="10" type="ORF">F0M18_04365</name>
</gene>
<dbReference type="PROSITE" id="PS52016">
    <property type="entry name" value="TONB_DEPENDENT_REC_3"/>
    <property type="match status" value="1"/>
</dbReference>
<dbReference type="InterPro" id="IPR036942">
    <property type="entry name" value="Beta-barrel_TonB_sf"/>
</dbReference>
<keyword evidence="8" id="KW-0732">Signal</keyword>
<dbReference type="GO" id="GO:0009279">
    <property type="term" value="C:cell outer membrane"/>
    <property type="evidence" value="ECO:0007669"/>
    <property type="project" value="UniProtKB-SubCell"/>
</dbReference>
<dbReference type="InterPro" id="IPR039426">
    <property type="entry name" value="TonB-dep_rcpt-like"/>
</dbReference>
<comment type="caution">
    <text evidence="10">The sequence shown here is derived from an EMBL/GenBank/DDBJ whole genome shotgun (WGS) entry which is preliminary data.</text>
</comment>
<comment type="similarity">
    <text evidence="7">Belongs to the TonB-dependent receptor family.</text>
</comment>
<reference evidence="10 11" key="1">
    <citation type="submission" date="2019-09" db="EMBL/GenBank/DDBJ databases">
        <authorList>
            <person name="Chen X.-Y."/>
        </authorList>
    </citation>
    <scope>NUCLEOTIDE SEQUENCE [LARGE SCALE GENOMIC DNA]</scope>
    <source>
        <strain evidence="10 11">NY5</strain>
    </source>
</reference>
<dbReference type="GO" id="GO:0015344">
    <property type="term" value="F:siderophore uptake transmembrane transporter activity"/>
    <property type="evidence" value="ECO:0007669"/>
    <property type="project" value="TreeGrafter"/>
</dbReference>
<name>A0A5B0X1D1_9GAMM</name>
<dbReference type="Pfam" id="PF07715">
    <property type="entry name" value="Plug"/>
    <property type="match status" value="1"/>
</dbReference>
<keyword evidence="3 7" id="KW-1134">Transmembrane beta strand</keyword>
<keyword evidence="2 7" id="KW-0813">Transport</keyword>
<keyword evidence="4 7" id="KW-0812">Transmembrane</keyword>
<comment type="subcellular location">
    <subcellularLocation>
        <location evidence="1 7">Cell outer membrane</location>
        <topology evidence="1 7">Multi-pass membrane protein</topology>
    </subcellularLocation>
</comment>
<evidence type="ECO:0000256" key="1">
    <source>
        <dbReference type="ARBA" id="ARBA00004571"/>
    </source>
</evidence>
<feature type="chain" id="PRO_5022734499" evidence="8">
    <location>
        <begin position="31"/>
        <end position="687"/>
    </location>
</feature>
<organism evidence="10 11">
    <name type="scientific">Pseudohalioglobus sediminis</name>
    <dbReference type="NCBI Taxonomy" id="2606449"/>
    <lineage>
        <taxon>Bacteria</taxon>
        <taxon>Pseudomonadati</taxon>
        <taxon>Pseudomonadota</taxon>
        <taxon>Gammaproteobacteria</taxon>
        <taxon>Cellvibrionales</taxon>
        <taxon>Halieaceae</taxon>
        <taxon>Pseudohalioglobus</taxon>
    </lineage>
</organism>
<evidence type="ECO:0000313" key="10">
    <source>
        <dbReference type="EMBL" id="KAA1193086.1"/>
    </source>
</evidence>
<dbReference type="InterPro" id="IPR037066">
    <property type="entry name" value="Plug_dom_sf"/>
</dbReference>
<evidence type="ECO:0000256" key="7">
    <source>
        <dbReference type="PROSITE-ProRule" id="PRU01360"/>
    </source>
</evidence>
<evidence type="ECO:0000256" key="8">
    <source>
        <dbReference type="SAM" id="SignalP"/>
    </source>
</evidence>
<dbReference type="PANTHER" id="PTHR30069">
    <property type="entry name" value="TONB-DEPENDENT OUTER MEMBRANE RECEPTOR"/>
    <property type="match status" value="1"/>
</dbReference>